<keyword evidence="2" id="KW-1185">Reference proteome</keyword>
<dbReference type="PANTHER" id="PTHR47159:SF2">
    <property type="entry name" value="CRAL-TRIO DOMAIN-CONTAINING PROTEIN"/>
    <property type="match status" value="1"/>
</dbReference>
<organism evidence="2 3">
    <name type="scientific">Ascaris lumbricoides</name>
    <name type="common">Giant roundworm</name>
    <dbReference type="NCBI Taxonomy" id="6252"/>
    <lineage>
        <taxon>Eukaryota</taxon>
        <taxon>Metazoa</taxon>
        <taxon>Ecdysozoa</taxon>
        <taxon>Nematoda</taxon>
        <taxon>Chromadorea</taxon>
        <taxon>Rhabditida</taxon>
        <taxon>Spirurina</taxon>
        <taxon>Ascaridomorpha</taxon>
        <taxon>Ascaridoidea</taxon>
        <taxon>Ascarididae</taxon>
        <taxon>Ascaris</taxon>
    </lineage>
</organism>
<dbReference type="SMART" id="SM00516">
    <property type="entry name" value="SEC14"/>
    <property type="match status" value="1"/>
</dbReference>
<dbReference type="AlphaFoldDB" id="A0A9J2P7V2"/>
<dbReference type="Gene3D" id="3.40.525.10">
    <property type="entry name" value="CRAL-TRIO lipid binding domain"/>
    <property type="match status" value="1"/>
</dbReference>
<dbReference type="Pfam" id="PF00650">
    <property type="entry name" value="CRAL_TRIO"/>
    <property type="match status" value="1"/>
</dbReference>
<dbReference type="Proteomes" id="UP000036681">
    <property type="component" value="Unplaced"/>
</dbReference>
<dbReference type="InterPro" id="IPR058960">
    <property type="entry name" value="Ctg-1-like_C"/>
</dbReference>
<dbReference type="InterPro" id="IPR053302">
    <property type="entry name" value="CRAL-TRIO_domain"/>
</dbReference>
<reference evidence="3" key="1">
    <citation type="submission" date="2023-03" db="UniProtKB">
        <authorList>
            <consortium name="WormBaseParasite"/>
        </authorList>
    </citation>
    <scope>IDENTIFICATION</scope>
</reference>
<sequence length="407" mass="47224">MTSPIMRLDDDYELTSQQRASIDMVRQLIGAEAASQKYCTPFNILRWINAYGSAEEGAKKLKRHLNIRKIKELDSLEDQTDGIDEVFSVYSPISILGRNKLNDNKVLLFEMVGRIDIYGLVNSVQTTPFMKNRFRIMERILRHINRMEEESKRISGGVFVVDLEGLQLQTSLVNILRGPYRIMWGTLLEQYPEIFSKIVVVNVPKFINIVWTVCMPFITEEYRSKIIITSEKWRHEILEHIDAECLPVYYGGTMTDEYGDERCRSLIAIPPPPPFPRFKAIPSVELDVVFVPAGGRTVQVYNFEKDSRLEIFMHHDQEFTMVVLYSDEGNKENDWNEEELQEVYAGCERPALITIDHWKWTVPYTGFYYFCYGNEKAWFKSVAVEYRIVSITGVGNSKAEPIREFSA</sequence>
<evidence type="ECO:0000313" key="2">
    <source>
        <dbReference type="Proteomes" id="UP000036681"/>
    </source>
</evidence>
<evidence type="ECO:0000259" key="1">
    <source>
        <dbReference type="PROSITE" id="PS50191"/>
    </source>
</evidence>
<dbReference type="WBParaSite" id="ALUE_0000596001-mRNA-1">
    <property type="protein sequence ID" value="ALUE_0000596001-mRNA-1"/>
    <property type="gene ID" value="ALUE_0000596001"/>
</dbReference>
<protein>
    <submittedName>
        <fullName evidence="3">CRAL-TRIO domain-containing protein</fullName>
    </submittedName>
</protein>
<accession>A0A9J2P7V2</accession>
<feature type="domain" description="CRAL-TRIO" evidence="1">
    <location>
        <begin position="83"/>
        <end position="258"/>
    </location>
</feature>
<dbReference type="InterPro" id="IPR001251">
    <property type="entry name" value="CRAL-TRIO_dom"/>
</dbReference>
<dbReference type="PROSITE" id="PS50191">
    <property type="entry name" value="CRAL_TRIO"/>
    <property type="match status" value="1"/>
</dbReference>
<proteinExistence type="predicted"/>
<evidence type="ECO:0000313" key="3">
    <source>
        <dbReference type="WBParaSite" id="ALUE_0000596001-mRNA-1"/>
    </source>
</evidence>
<dbReference type="SUPFAM" id="SSF52087">
    <property type="entry name" value="CRAL/TRIO domain"/>
    <property type="match status" value="1"/>
</dbReference>
<dbReference type="PANTHER" id="PTHR47159">
    <property type="entry name" value="PROTEIN CBG07705-RELATED"/>
    <property type="match status" value="1"/>
</dbReference>
<dbReference type="InterPro" id="IPR036865">
    <property type="entry name" value="CRAL-TRIO_dom_sf"/>
</dbReference>
<dbReference type="Pfam" id="PF25883">
    <property type="entry name" value="F28H7_8_C"/>
    <property type="match status" value="1"/>
</dbReference>
<dbReference type="CDD" id="cd00170">
    <property type="entry name" value="SEC14"/>
    <property type="match status" value="1"/>
</dbReference>
<name>A0A9J2P7V2_ASCLU</name>
<dbReference type="Gene3D" id="2.60.120.680">
    <property type="entry name" value="GOLD domain"/>
    <property type="match status" value="1"/>
</dbReference>